<proteinExistence type="predicted"/>
<sequence length="94" mass="10568">MLHDCIDAHVTVWVQCVEICLQPRPGTFNRDFIDGDDFPADFSRRAPGKMDFDWGSYSAASKRRRSATATQQGLVNIVVKNLAKPLLIFQTQIA</sequence>
<reference evidence="1" key="1">
    <citation type="submission" date="2016-10" db="EMBL/GenBank/DDBJ databases">
        <title>Sequence of Gallionella enrichment culture.</title>
        <authorList>
            <person name="Poehlein A."/>
            <person name="Muehling M."/>
            <person name="Daniel R."/>
        </authorList>
    </citation>
    <scope>NUCLEOTIDE SEQUENCE</scope>
</reference>
<gene>
    <name evidence="1" type="ORF">GALL_541260</name>
</gene>
<name>A0A1J5PGE2_9ZZZZ</name>
<dbReference type="EMBL" id="MLJW01008219">
    <property type="protein sequence ID" value="OIQ64323.1"/>
    <property type="molecule type" value="Genomic_DNA"/>
</dbReference>
<comment type="caution">
    <text evidence="1">The sequence shown here is derived from an EMBL/GenBank/DDBJ whole genome shotgun (WGS) entry which is preliminary data.</text>
</comment>
<organism evidence="1">
    <name type="scientific">mine drainage metagenome</name>
    <dbReference type="NCBI Taxonomy" id="410659"/>
    <lineage>
        <taxon>unclassified sequences</taxon>
        <taxon>metagenomes</taxon>
        <taxon>ecological metagenomes</taxon>
    </lineage>
</organism>
<dbReference type="AlphaFoldDB" id="A0A1J5PGE2"/>
<accession>A0A1J5PGE2</accession>
<protein>
    <submittedName>
        <fullName evidence="1">Uncharacterized protein</fullName>
    </submittedName>
</protein>
<evidence type="ECO:0000313" key="1">
    <source>
        <dbReference type="EMBL" id="OIQ64323.1"/>
    </source>
</evidence>